<dbReference type="PANTHER" id="PTHR43179:SF7">
    <property type="entry name" value="RHAMNOSYLTRANSFERASE WBBL"/>
    <property type="match status" value="1"/>
</dbReference>
<dbReference type="AlphaFoldDB" id="A0A3N0X7C2"/>
<evidence type="ECO:0000313" key="2">
    <source>
        <dbReference type="EMBL" id="ROI13210.1"/>
    </source>
</evidence>
<evidence type="ECO:0000259" key="1">
    <source>
        <dbReference type="Pfam" id="PF00535"/>
    </source>
</evidence>
<accession>A0A3N0X7C2</accession>
<sequence length="688" mass="80055">MGIKRFLKKRIKDRSFIRNKRKLKINHFDLDFFKSYNFDFSNSNVNPKVSIIIPVYNQIRYTLNCLYTISQFDKEVSKEIIIINDNSTDDTLDYLNKIAGITVINNSENLGFLRNINKGIEVAKGKYVYLLNNDVEVQENYLSSLLEVFETKESVGAVGSKMVFADNTLQEAGCLIFKDSEIVNLGRCYAIDAPKYNYLRKVDYCSGCSLLFKREDIDGKLNLLDEAFLPAYYEETDLCQRLKYEQKLDIYYQPKSEIIHFENISYTGKDSNKERLLQKNRETFISRWDQYFTNERFLEDGKRTNFNAHYKKPNILILEENMPKPDKDSGSRRLFEMIKILQKNDHKIILAVKQFEETGDDVYIDFFRGIGIEVCKDYVNTKDKIVTVSDQVTEALHYVDIVWIFRPLGFDYWYKQIKNKISGKKIIYDMVDLHYLRMERENNYLEVTKSRKKEMKSFKDKEYFGMQNADAVVSISDEEKNIVSKQGINRDKIFTVSNIHKPVTLQNADFSKRDGLLFIGGYYHMPNLDAVKFLFEEIMPLVWEKNSSIKVFILGSNFPEDLKEQYHSDNFQILGYQESVDDWFENSKIFVAPLRYGAGVKGKIGQALEFGLPVVTTTIGAEGMGLEDKITASISSDSPKDFAEKILELYSNENLWQTLHSNSALPLSKFSIESQENNIKKLFSYLGF</sequence>
<evidence type="ECO:0000313" key="3">
    <source>
        <dbReference type="Proteomes" id="UP000267623"/>
    </source>
</evidence>
<proteinExistence type="predicted"/>
<keyword evidence="2" id="KW-0808">Transferase</keyword>
<feature type="domain" description="Glycosyltransferase 2-like" evidence="1">
    <location>
        <begin position="50"/>
        <end position="210"/>
    </location>
</feature>
<comment type="caution">
    <text evidence="2">The sequence shown here is derived from an EMBL/GenBank/DDBJ whole genome shotgun (WGS) entry which is preliminary data.</text>
</comment>
<dbReference type="Gene3D" id="3.40.50.2000">
    <property type="entry name" value="Glycogen Phosphorylase B"/>
    <property type="match status" value="2"/>
</dbReference>
<dbReference type="Proteomes" id="UP000267623">
    <property type="component" value="Unassembled WGS sequence"/>
</dbReference>
<dbReference type="SUPFAM" id="SSF53448">
    <property type="entry name" value="Nucleotide-diphospho-sugar transferases"/>
    <property type="match status" value="1"/>
</dbReference>
<gene>
    <name evidence="2" type="ORF">EGH73_08775</name>
</gene>
<dbReference type="InterPro" id="IPR001173">
    <property type="entry name" value="Glyco_trans_2-like"/>
</dbReference>
<dbReference type="EMBL" id="RJTU01000061">
    <property type="protein sequence ID" value="ROI13210.1"/>
    <property type="molecule type" value="Genomic_DNA"/>
</dbReference>
<dbReference type="InterPro" id="IPR029044">
    <property type="entry name" value="Nucleotide-diphossugar_trans"/>
</dbReference>
<dbReference type="Gene3D" id="3.90.550.10">
    <property type="entry name" value="Spore Coat Polysaccharide Biosynthesis Protein SpsA, Chain A"/>
    <property type="match status" value="1"/>
</dbReference>
<organism evidence="2 3">
    <name type="scientific">Epilithonimonas hominis</name>
    <dbReference type="NCBI Taxonomy" id="420404"/>
    <lineage>
        <taxon>Bacteria</taxon>
        <taxon>Pseudomonadati</taxon>
        <taxon>Bacteroidota</taxon>
        <taxon>Flavobacteriia</taxon>
        <taxon>Flavobacteriales</taxon>
        <taxon>Weeksellaceae</taxon>
        <taxon>Chryseobacterium group</taxon>
        <taxon>Epilithonimonas</taxon>
    </lineage>
</organism>
<dbReference type="Pfam" id="PF00535">
    <property type="entry name" value="Glycos_transf_2"/>
    <property type="match status" value="1"/>
</dbReference>
<dbReference type="RefSeq" id="WP_123281508.1">
    <property type="nucleotide sequence ID" value="NZ_RJTU01000061.1"/>
</dbReference>
<reference evidence="3" key="1">
    <citation type="submission" date="2018-11" db="EMBL/GenBank/DDBJ databases">
        <title>Proposal to divide the Flavobacteriaceae and reorganize its genera based on Amino Acid Identity values calculated from whole genome sequences.</title>
        <authorList>
            <person name="Nicholson A.C."/>
            <person name="Gulvik C.A."/>
            <person name="Whitney A.M."/>
            <person name="Humrighouse B.W."/>
            <person name="Bell M."/>
            <person name="Holmes B."/>
            <person name="Steigerwalt A."/>
            <person name="Villarma A."/>
            <person name="Sheth M."/>
            <person name="Batra D."/>
            <person name="Pryor J."/>
            <person name="Bernardet J.-F."/>
            <person name="Hugo C."/>
            <person name="Kampfer P."/>
            <person name="Newman J."/>
            <person name="Mcquiston J."/>
        </authorList>
    </citation>
    <scope>NUCLEOTIDE SEQUENCE [LARGE SCALE GENOMIC DNA]</scope>
    <source>
        <strain evidence="3">DSM 22165</strain>
    </source>
</reference>
<dbReference type="GO" id="GO:0016740">
    <property type="term" value="F:transferase activity"/>
    <property type="evidence" value="ECO:0007669"/>
    <property type="project" value="UniProtKB-KW"/>
</dbReference>
<protein>
    <submittedName>
        <fullName evidence="2">Glycosyltransferase</fullName>
    </submittedName>
</protein>
<dbReference type="CDD" id="cd03801">
    <property type="entry name" value="GT4_PimA-like"/>
    <property type="match status" value="1"/>
</dbReference>
<dbReference type="SUPFAM" id="SSF53756">
    <property type="entry name" value="UDP-Glycosyltransferase/glycogen phosphorylase"/>
    <property type="match status" value="1"/>
</dbReference>
<dbReference type="Pfam" id="PF13692">
    <property type="entry name" value="Glyco_trans_1_4"/>
    <property type="match status" value="1"/>
</dbReference>
<name>A0A3N0X7C2_9FLAO</name>
<dbReference type="PANTHER" id="PTHR43179">
    <property type="entry name" value="RHAMNOSYLTRANSFERASE WBBL"/>
    <property type="match status" value="1"/>
</dbReference>
<dbReference type="CDD" id="cd04186">
    <property type="entry name" value="GT_2_like_c"/>
    <property type="match status" value="1"/>
</dbReference>